<organism evidence="1">
    <name type="scientific">Leptocylindrus danicus</name>
    <dbReference type="NCBI Taxonomy" id="163516"/>
    <lineage>
        <taxon>Eukaryota</taxon>
        <taxon>Sar</taxon>
        <taxon>Stramenopiles</taxon>
        <taxon>Ochrophyta</taxon>
        <taxon>Bacillariophyta</taxon>
        <taxon>Coscinodiscophyceae</taxon>
        <taxon>Chaetocerotophycidae</taxon>
        <taxon>Leptocylindrales</taxon>
        <taxon>Leptocylindraceae</taxon>
        <taxon>Leptocylindrus</taxon>
    </lineage>
</organism>
<name>A0A7S2LRR8_9STRA</name>
<accession>A0A7S2LRR8</accession>
<dbReference type="SUPFAM" id="SSF53300">
    <property type="entry name" value="vWA-like"/>
    <property type="match status" value="1"/>
</dbReference>
<dbReference type="Gene3D" id="3.40.50.410">
    <property type="entry name" value="von Willebrand factor, type A domain"/>
    <property type="match status" value="1"/>
</dbReference>
<proteinExistence type="predicted"/>
<evidence type="ECO:0008006" key="2">
    <source>
        <dbReference type="Google" id="ProtNLM"/>
    </source>
</evidence>
<protein>
    <recommendedName>
        <fullName evidence="2">VWFA domain-containing protein</fullName>
    </recommendedName>
</protein>
<dbReference type="InterPro" id="IPR036465">
    <property type="entry name" value="vWFA_dom_sf"/>
</dbReference>
<gene>
    <name evidence="1" type="ORF">LDAN0321_LOCUS21113</name>
</gene>
<evidence type="ECO:0000313" key="1">
    <source>
        <dbReference type="EMBL" id="CAD9614444.1"/>
    </source>
</evidence>
<dbReference type="AlphaFoldDB" id="A0A7S2LRR8"/>
<dbReference type="EMBL" id="HBGY01033639">
    <property type="protein sequence ID" value="CAD9614444.1"/>
    <property type="molecule type" value="Transcribed_RNA"/>
</dbReference>
<sequence length="428" mass="48529">MSSYASAPPAIMATAVPVPVTATHTHHNTQLHNNVFNPYKPNHPDGYHVTSEINLQQIVLNNHVEQEQEQRLNTHTIQDLKAQGYTDGLIRALQVNKTEFPIRFWVVDNSGSMWTNDGHRMIQSTTRTRTPKYIDCTRWEEIKETVLYHANMAAQLNMPTIFRLLNHPGSSIGSQQFGICTNTNTCIDNNSKIGAFADVSNAERIMNAIRPQGGTPLTDHILAIQQQVMEIAPQLNATGKRAVVVFATDGIPTDSQGYDSQGARNQFVQALRLMEGLPVWIVIRICTDDDDVVEFYNDLDEKLELSLEVLDDFQGEAKEVFAFNPWLNYALPIHRIRELGFHDRVFDLIDERRLTKTDVRQYCQLLFGQDRFDGTPDPAVDWNGFIAALEKMSYGEEKQWNPISKKNKPLVSIQKLKRTYGNSGCVIM</sequence>
<reference evidence="1" key="1">
    <citation type="submission" date="2021-01" db="EMBL/GenBank/DDBJ databases">
        <authorList>
            <person name="Corre E."/>
            <person name="Pelletier E."/>
            <person name="Niang G."/>
            <person name="Scheremetjew M."/>
            <person name="Finn R."/>
            <person name="Kale V."/>
            <person name="Holt S."/>
            <person name="Cochrane G."/>
            <person name="Meng A."/>
            <person name="Brown T."/>
            <person name="Cohen L."/>
        </authorList>
    </citation>
    <scope>NUCLEOTIDE SEQUENCE</scope>
    <source>
        <strain evidence="1">B650</strain>
    </source>
</reference>